<accession>A0A919SWA5</accession>
<gene>
    <name evidence="1" type="ORF">Aau02nite_87700</name>
</gene>
<keyword evidence="2" id="KW-1185">Reference proteome</keyword>
<name>A0A919SWA5_9ACTN</name>
<proteinExistence type="predicted"/>
<dbReference type="EMBL" id="BOQL01000085">
    <property type="protein sequence ID" value="GIM79831.1"/>
    <property type="molecule type" value="Genomic_DNA"/>
</dbReference>
<reference evidence="1" key="1">
    <citation type="submission" date="2021-03" db="EMBL/GenBank/DDBJ databases">
        <title>Whole genome shotgun sequence of Actinoplanes auranticolor NBRC 12245.</title>
        <authorList>
            <person name="Komaki H."/>
            <person name="Tamura T."/>
        </authorList>
    </citation>
    <scope>NUCLEOTIDE SEQUENCE</scope>
    <source>
        <strain evidence="1">NBRC 12245</strain>
    </source>
</reference>
<sequence>MKRLIRPLIMRVDPPESAEPGRVWSGRRAGVRRPEAAAVATARRAAASADPVLLTGEWAIGDSAIRR</sequence>
<evidence type="ECO:0000313" key="1">
    <source>
        <dbReference type="EMBL" id="GIM79831.1"/>
    </source>
</evidence>
<protein>
    <submittedName>
        <fullName evidence="1">Uncharacterized protein</fullName>
    </submittedName>
</protein>
<comment type="caution">
    <text evidence="1">The sequence shown here is derived from an EMBL/GenBank/DDBJ whole genome shotgun (WGS) entry which is preliminary data.</text>
</comment>
<organism evidence="1 2">
    <name type="scientific">Actinoplanes auranticolor</name>
    <dbReference type="NCBI Taxonomy" id="47988"/>
    <lineage>
        <taxon>Bacteria</taxon>
        <taxon>Bacillati</taxon>
        <taxon>Actinomycetota</taxon>
        <taxon>Actinomycetes</taxon>
        <taxon>Micromonosporales</taxon>
        <taxon>Micromonosporaceae</taxon>
        <taxon>Actinoplanes</taxon>
    </lineage>
</organism>
<dbReference type="AlphaFoldDB" id="A0A919SWA5"/>
<evidence type="ECO:0000313" key="2">
    <source>
        <dbReference type="Proteomes" id="UP000681340"/>
    </source>
</evidence>
<dbReference type="Proteomes" id="UP000681340">
    <property type="component" value="Unassembled WGS sequence"/>
</dbReference>